<dbReference type="EMBL" id="JADCNM010000014">
    <property type="protein sequence ID" value="KAG0453799.1"/>
    <property type="molecule type" value="Genomic_DNA"/>
</dbReference>
<proteinExistence type="predicted"/>
<name>A0A835PIF6_VANPL</name>
<dbReference type="OrthoDB" id="439808at2759"/>
<dbReference type="PANTHER" id="PTHR48039">
    <property type="entry name" value="RNA-BINDING MOTIF PROTEIN 14B"/>
    <property type="match status" value="1"/>
</dbReference>
<evidence type="ECO:0000256" key="1">
    <source>
        <dbReference type="ARBA" id="ARBA00004123"/>
    </source>
</evidence>
<dbReference type="SUPFAM" id="SSF54928">
    <property type="entry name" value="RNA-binding domain, RBD"/>
    <property type="match status" value="2"/>
</dbReference>
<feature type="compositionally biased region" description="Basic and acidic residues" evidence="6">
    <location>
        <begin position="668"/>
        <end position="677"/>
    </location>
</feature>
<dbReference type="FunFam" id="3.30.70.330:FF:000182">
    <property type="entry name" value="RNA-binding motif protein 28"/>
    <property type="match status" value="1"/>
</dbReference>
<keyword evidence="2" id="KW-0677">Repeat</keyword>
<dbReference type="PROSITE" id="PS50102">
    <property type="entry name" value="RRM"/>
    <property type="match status" value="2"/>
</dbReference>
<organism evidence="8 9">
    <name type="scientific">Vanilla planifolia</name>
    <name type="common">Vanilla</name>
    <dbReference type="NCBI Taxonomy" id="51239"/>
    <lineage>
        <taxon>Eukaryota</taxon>
        <taxon>Viridiplantae</taxon>
        <taxon>Streptophyta</taxon>
        <taxon>Embryophyta</taxon>
        <taxon>Tracheophyta</taxon>
        <taxon>Spermatophyta</taxon>
        <taxon>Magnoliopsida</taxon>
        <taxon>Liliopsida</taxon>
        <taxon>Asparagales</taxon>
        <taxon>Orchidaceae</taxon>
        <taxon>Vanilloideae</taxon>
        <taxon>Vanilleae</taxon>
        <taxon>Vanilla</taxon>
    </lineage>
</organism>
<dbReference type="Proteomes" id="UP000639772">
    <property type="component" value="Unassembled WGS sequence"/>
</dbReference>
<gene>
    <name evidence="8" type="ORF">HPP92_025103</name>
</gene>
<feature type="domain" description="RRM" evidence="7">
    <location>
        <begin position="449"/>
        <end position="545"/>
    </location>
</feature>
<evidence type="ECO:0000313" key="8">
    <source>
        <dbReference type="EMBL" id="KAG0453799.1"/>
    </source>
</evidence>
<evidence type="ECO:0000259" key="7">
    <source>
        <dbReference type="PROSITE" id="PS50102"/>
    </source>
</evidence>
<feature type="compositionally biased region" description="Basic and acidic residues" evidence="6">
    <location>
        <begin position="555"/>
        <end position="571"/>
    </location>
</feature>
<feature type="domain" description="RRM" evidence="7">
    <location>
        <begin position="114"/>
        <end position="191"/>
    </location>
</feature>
<dbReference type="InterPro" id="IPR012677">
    <property type="entry name" value="Nucleotide-bd_a/b_plait_sf"/>
</dbReference>
<dbReference type="InterPro" id="IPR051945">
    <property type="entry name" value="RRM_MRD1_RNA_proc_ribogen"/>
</dbReference>
<dbReference type="PANTHER" id="PTHR48039:SF5">
    <property type="entry name" value="RNA-BINDING PROTEIN 28"/>
    <property type="match status" value="1"/>
</dbReference>
<evidence type="ECO:0000256" key="2">
    <source>
        <dbReference type="ARBA" id="ARBA00022737"/>
    </source>
</evidence>
<evidence type="ECO:0000313" key="9">
    <source>
        <dbReference type="Proteomes" id="UP000639772"/>
    </source>
</evidence>
<dbReference type="SMART" id="SM00360">
    <property type="entry name" value="RRM"/>
    <property type="match status" value="3"/>
</dbReference>
<dbReference type="CDD" id="cd12416">
    <property type="entry name" value="RRM4_RBM28_like"/>
    <property type="match status" value="1"/>
</dbReference>
<feature type="compositionally biased region" description="Basic and acidic residues" evidence="6">
    <location>
        <begin position="583"/>
        <end position="597"/>
    </location>
</feature>
<accession>A0A835PIF6</accession>
<evidence type="ECO:0000256" key="5">
    <source>
        <dbReference type="PROSITE-ProRule" id="PRU00176"/>
    </source>
</evidence>
<feature type="compositionally biased region" description="Basic and acidic residues" evidence="6">
    <location>
        <begin position="604"/>
        <end position="618"/>
    </location>
</feature>
<comment type="subcellular location">
    <subcellularLocation>
        <location evidence="1">Nucleus</location>
    </subcellularLocation>
</comment>
<feature type="compositionally biased region" description="Basic and acidic residues" evidence="6">
    <location>
        <begin position="635"/>
        <end position="648"/>
    </location>
</feature>
<sequence length="755" mass="84632">MLNVHSNEKWFCNRWSKRLVELAVLRSSELRLKSKQCLLVVVGEDTYVGSHSDELLACIFGLARDGCQLGAASVLYKKVKAARLSVSLLHKQEIKGGCVWARQLGGEGSKPRKWRVIVRNLSFKVTIDEVKHIFATAGFVWDVCIPHGAEGISKGFAFVSFTCKQDAEKAIQSINGKVIAGRTVAVDWAVPKKLFSGSASTKLDDKLIDGNEDDASKGSLTPNDADSSAIEEKDFKSFIIDIEEDTSKENLPVPVEVDFLSEAEVARKVLDNLIRSCSSVGIPEPVCNAEKEKGVISTRKVSALGLTVDATKHIDVESQEMSEGNNKKDDLDKTIFISNIPFDIDVEEVKRKFSVFGEVQAFNPVLHHLTKQLRVLKALDKEAAYRKGVEKIKNDVRDRRNLYLAKEGEILANYPAAEGVSKADMEKREWLAKKKAEMLQSPKFHVSRTRLIIYNVPKVMTQKEVKKMCIDAVLSRASKQNPEVLKVKLLKDVKKGKASVKKQSRGVAFVDFKEHEHALVALRVLNNNPEMFGSERRPIVEFALENLLKLRLQKVKSESSKKGKEHSDRILDLNGSSSQASSEIKDKQYQTTDHTKDGTGMLKDNVKTNRKGCMETRKQNKVHMGKKMVASSVTKADKSMVKPTEGRTKTKHTKPKTVKSISPLEVPIETHDVKSKQESVAVPRKRKLQVSSAPNKVKPNKKQKRKDGSSKPEEVDKLDMLIERYRSKFSAVQSSKSEGESNDGRHKVRRWFEKF</sequence>
<evidence type="ECO:0000256" key="4">
    <source>
        <dbReference type="ARBA" id="ARBA00023242"/>
    </source>
</evidence>
<dbReference type="InterPro" id="IPR000504">
    <property type="entry name" value="RRM_dom"/>
</dbReference>
<reference evidence="8 9" key="1">
    <citation type="journal article" date="2020" name="Nat. Food">
        <title>A phased Vanilla planifolia genome enables genetic improvement of flavour and production.</title>
        <authorList>
            <person name="Hasing T."/>
            <person name="Tang H."/>
            <person name="Brym M."/>
            <person name="Khazi F."/>
            <person name="Huang T."/>
            <person name="Chambers A.H."/>
        </authorList>
    </citation>
    <scope>NUCLEOTIDE SEQUENCE [LARGE SCALE GENOMIC DNA]</scope>
    <source>
        <tissue evidence="8">Leaf</tissue>
    </source>
</reference>
<protein>
    <recommendedName>
        <fullName evidence="7">RRM domain-containing protein</fullName>
    </recommendedName>
</protein>
<dbReference type="AlphaFoldDB" id="A0A835PIF6"/>
<evidence type="ECO:0000256" key="6">
    <source>
        <dbReference type="SAM" id="MobiDB-lite"/>
    </source>
</evidence>
<keyword evidence="4" id="KW-0539">Nucleus</keyword>
<dbReference type="Pfam" id="PF00076">
    <property type="entry name" value="RRM_1"/>
    <property type="match status" value="1"/>
</dbReference>
<dbReference type="GO" id="GO:0005634">
    <property type="term" value="C:nucleus"/>
    <property type="evidence" value="ECO:0007669"/>
    <property type="project" value="UniProtKB-SubCell"/>
</dbReference>
<keyword evidence="3 5" id="KW-0694">RNA-binding</keyword>
<dbReference type="CDD" id="cd12414">
    <property type="entry name" value="RRM2_RBM28_like"/>
    <property type="match status" value="1"/>
</dbReference>
<feature type="region of interest" description="Disordered" evidence="6">
    <location>
        <begin position="555"/>
        <end position="755"/>
    </location>
</feature>
<dbReference type="Gene3D" id="3.30.70.330">
    <property type="match status" value="3"/>
</dbReference>
<comment type="caution">
    <text evidence="8">The sequence shown here is derived from an EMBL/GenBank/DDBJ whole genome shotgun (WGS) entry which is preliminary data.</text>
</comment>
<dbReference type="InterPro" id="IPR035979">
    <property type="entry name" value="RBD_domain_sf"/>
</dbReference>
<feature type="compositionally biased region" description="Basic and acidic residues" evidence="6">
    <location>
        <begin position="706"/>
        <end position="726"/>
    </location>
</feature>
<feature type="compositionally biased region" description="Basic and acidic residues" evidence="6">
    <location>
        <begin position="737"/>
        <end position="755"/>
    </location>
</feature>
<dbReference type="GO" id="GO:0003729">
    <property type="term" value="F:mRNA binding"/>
    <property type="evidence" value="ECO:0007669"/>
    <property type="project" value="TreeGrafter"/>
</dbReference>
<evidence type="ECO:0000256" key="3">
    <source>
        <dbReference type="ARBA" id="ARBA00022884"/>
    </source>
</evidence>